<evidence type="ECO:0000313" key="3">
    <source>
        <dbReference type="Proteomes" id="UP000700706"/>
    </source>
</evidence>
<gene>
    <name evidence="2" type="ORF">JF625_22635</name>
</gene>
<organism evidence="2 3">
    <name type="scientific">Inquilinus limosus</name>
    <dbReference type="NCBI Taxonomy" id="171674"/>
    <lineage>
        <taxon>Bacteria</taxon>
        <taxon>Pseudomonadati</taxon>
        <taxon>Pseudomonadota</taxon>
        <taxon>Alphaproteobacteria</taxon>
        <taxon>Rhodospirillales</taxon>
        <taxon>Rhodospirillaceae</taxon>
        <taxon>Inquilinus</taxon>
    </lineage>
</organism>
<dbReference type="Proteomes" id="UP000700706">
    <property type="component" value="Unassembled WGS sequence"/>
</dbReference>
<reference evidence="2" key="1">
    <citation type="submission" date="2020-06" db="EMBL/GenBank/DDBJ databases">
        <title>Stable isotope informed genome-resolved metagenomics uncovers potential trophic interactions in rhizosphere soil.</title>
        <authorList>
            <person name="Starr E.P."/>
            <person name="Shi S."/>
            <person name="Blazewicz S.J."/>
            <person name="Koch B.J."/>
            <person name="Probst A.J."/>
            <person name="Hungate B.A."/>
            <person name="Pett-Ridge J."/>
            <person name="Firestone M.K."/>
            <person name="Banfield J.F."/>
        </authorList>
    </citation>
    <scope>NUCLEOTIDE SEQUENCE</scope>
    <source>
        <strain evidence="2">YM_69_17</strain>
    </source>
</reference>
<feature type="chain" id="PRO_5038014984" description="DUF2125 domain-containing protein" evidence="1">
    <location>
        <begin position="24"/>
        <end position="490"/>
    </location>
</feature>
<comment type="caution">
    <text evidence="2">The sequence shown here is derived from an EMBL/GenBank/DDBJ whole genome shotgun (WGS) entry which is preliminary data.</text>
</comment>
<protein>
    <recommendedName>
        <fullName evidence="4">DUF2125 domain-containing protein</fullName>
    </recommendedName>
</protein>
<evidence type="ECO:0000256" key="1">
    <source>
        <dbReference type="SAM" id="SignalP"/>
    </source>
</evidence>
<dbReference type="EMBL" id="JAEKLZ010000324">
    <property type="protein sequence ID" value="MBW8727927.1"/>
    <property type="molecule type" value="Genomic_DNA"/>
</dbReference>
<name>A0A952KFR2_9PROT</name>
<keyword evidence="1" id="KW-0732">Signal</keyword>
<sequence length="490" mass="51481">MRRISCLALGLGALAAAAGPAWAQATAEGATKLKAVLEAWQPSSANLTPTEARYLVTKLRFDLFPGSWQVTPDGDGYRIRTPGSKAVLPAEFESIFLGYTVLACDPDQIHAAPATAGLYVLDGDEPLSCHLETPSGSARPVAAEGRHTFGSIDLDTASVSVDVILDHVTVKGRRANDPARIDRLIISGGRRAVDGRSNLISRYTLEGLSSPTLSGTITADRIIAKATAESADMVASSRAATALAKRLAGLVGDAERATGDDPEVQALRDTLLGSIGLKLRQEITVEGLTAITPERTIKADTIVFDTTVSDFDRSQARVDTRLDGKGVAVGPSSPYTAWIPTEGTIRFAAENLPLGLILPGPALSDTSDPATAIWQAARSSLRIHIETAHLTAPEASLDLSGAIWSIHDAVRGQTGALQLHLIGLDGLLKTLQADPQASEIAAALTVLQVLGRQATLPDGRSARDYDIVLRSSGQILVNGADVQTLVPKPL</sequence>
<accession>A0A952KFR2</accession>
<evidence type="ECO:0008006" key="4">
    <source>
        <dbReference type="Google" id="ProtNLM"/>
    </source>
</evidence>
<feature type="signal peptide" evidence="1">
    <location>
        <begin position="1"/>
        <end position="23"/>
    </location>
</feature>
<dbReference type="AlphaFoldDB" id="A0A952KFR2"/>
<proteinExistence type="predicted"/>
<evidence type="ECO:0000313" key="2">
    <source>
        <dbReference type="EMBL" id="MBW8727927.1"/>
    </source>
</evidence>